<dbReference type="InterPro" id="IPR012327">
    <property type="entry name" value="MeTrfase_D12"/>
</dbReference>
<dbReference type="EC" id="2.1.1.72" evidence="2"/>
<reference evidence="7 8" key="1">
    <citation type="submission" date="2018-10" db="EMBL/GenBank/DDBJ databases">
        <authorList>
            <person name="Zhang X."/>
        </authorList>
    </citation>
    <scope>NUCLEOTIDE SEQUENCE [LARGE SCALE GENOMIC DNA]</scope>
    <source>
        <strain evidence="7 8">SK-G1</strain>
    </source>
</reference>
<keyword evidence="5" id="KW-0949">S-adenosyl-L-methionine</keyword>
<evidence type="ECO:0000256" key="3">
    <source>
        <dbReference type="ARBA" id="ARBA00022603"/>
    </source>
</evidence>
<evidence type="ECO:0000313" key="7">
    <source>
        <dbReference type="EMBL" id="AYO30611.1"/>
    </source>
</evidence>
<dbReference type="KEGG" id="bacg:D2962_08235"/>
<comment type="similarity">
    <text evidence="1">Belongs to the N(4)/N(6)-methyltransferase family.</text>
</comment>
<dbReference type="PROSITE" id="PS00092">
    <property type="entry name" value="N6_MTASE"/>
    <property type="match status" value="1"/>
</dbReference>
<dbReference type="SUPFAM" id="SSF53335">
    <property type="entry name" value="S-adenosyl-L-methionine-dependent methyltransferases"/>
    <property type="match status" value="1"/>
</dbReference>
<dbReference type="Pfam" id="PF02086">
    <property type="entry name" value="MethyltransfD12"/>
    <property type="match status" value="1"/>
</dbReference>
<evidence type="ECO:0000256" key="4">
    <source>
        <dbReference type="ARBA" id="ARBA00022679"/>
    </source>
</evidence>
<evidence type="ECO:0000313" key="8">
    <source>
        <dbReference type="Proteomes" id="UP000280960"/>
    </source>
</evidence>
<dbReference type="GO" id="GO:0009007">
    <property type="term" value="F:site-specific DNA-methyltransferase (adenine-specific) activity"/>
    <property type="evidence" value="ECO:0007669"/>
    <property type="project" value="UniProtKB-EC"/>
</dbReference>
<keyword evidence="3" id="KW-0489">Methyltransferase</keyword>
<dbReference type="InterPro" id="IPR023095">
    <property type="entry name" value="Ade_MeTrfase_dom_2"/>
</dbReference>
<comment type="catalytic activity">
    <reaction evidence="6">
        <text>a 2'-deoxyadenosine in DNA + S-adenosyl-L-methionine = an N(6)-methyl-2'-deoxyadenosine in DNA + S-adenosyl-L-homocysteine + H(+)</text>
        <dbReference type="Rhea" id="RHEA:15197"/>
        <dbReference type="Rhea" id="RHEA-COMP:12418"/>
        <dbReference type="Rhea" id="RHEA-COMP:12419"/>
        <dbReference type="ChEBI" id="CHEBI:15378"/>
        <dbReference type="ChEBI" id="CHEBI:57856"/>
        <dbReference type="ChEBI" id="CHEBI:59789"/>
        <dbReference type="ChEBI" id="CHEBI:90615"/>
        <dbReference type="ChEBI" id="CHEBI:90616"/>
        <dbReference type="EC" id="2.1.1.72"/>
    </reaction>
</comment>
<dbReference type="AlphaFoldDB" id="A0A3G2R5F6"/>
<keyword evidence="4" id="KW-0808">Transferase</keyword>
<dbReference type="Gene3D" id="1.10.1020.10">
    <property type="entry name" value="Adenine-specific Methyltransferase, Domain 2"/>
    <property type="match status" value="1"/>
</dbReference>
<sequence length="393" mass="44909">MDAMRPSHKEPGGWRRRCAREPGVPVRRLPCKGTWGNYIKNKTEGVGRAMSSNLRFFDALPAYYGDKRKLVKAIFKVAPPASQAPTFADAFLGGGAVSVMAKALGYRVLCNDIAQRSYIVGKALVENNRVKLTDEDINRLFLETENDGFIRANFSPTVILSKHADFLDNAFALVRAMEEGHKKYLLLLLLVKYIFSMREYKKFSTPNAFNIPMEERRIEWIKNRTYHASIKAVLKPIPEALREFAGAVNRGVIDNAQENRAFKLDVREFLQEIQADVVYFDPPYAGTMAYEDNYHALDQILEGRMFPARKSEFSRKDGMKFLDEVFQAARHIPIWIASMGNAGGANDLSELQEMVARYRRTETYRIKYRHIPAVATEEHQAKNEEFLIVGRPR</sequence>
<dbReference type="GO" id="GO:0003676">
    <property type="term" value="F:nucleic acid binding"/>
    <property type="evidence" value="ECO:0007669"/>
    <property type="project" value="InterPro"/>
</dbReference>
<accession>A0A3G2R5F6</accession>
<protein>
    <recommendedName>
        <fullName evidence="2">site-specific DNA-methyltransferase (adenine-specific)</fullName>
        <ecNumber evidence="2">2.1.1.72</ecNumber>
    </recommendedName>
</protein>
<organism evidence="7 8">
    <name type="scientific">Biomaibacter acetigenes</name>
    <dbReference type="NCBI Taxonomy" id="2316383"/>
    <lineage>
        <taxon>Bacteria</taxon>
        <taxon>Bacillati</taxon>
        <taxon>Bacillota</taxon>
        <taxon>Clostridia</taxon>
        <taxon>Thermosediminibacterales</taxon>
        <taxon>Tepidanaerobacteraceae</taxon>
        <taxon>Biomaibacter</taxon>
    </lineage>
</organism>
<dbReference type="InterPro" id="IPR029063">
    <property type="entry name" value="SAM-dependent_MTases_sf"/>
</dbReference>
<dbReference type="GO" id="GO:0032259">
    <property type="term" value="P:methylation"/>
    <property type="evidence" value="ECO:0007669"/>
    <property type="project" value="UniProtKB-KW"/>
</dbReference>
<dbReference type="Gene3D" id="3.40.50.150">
    <property type="entry name" value="Vaccinia Virus protein VP39"/>
    <property type="match status" value="1"/>
</dbReference>
<name>A0A3G2R5F6_9FIRM</name>
<dbReference type="PRINTS" id="PR00505">
    <property type="entry name" value="D12N6MTFRASE"/>
</dbReference>
<proteinExistence type="inferred from homology"/>
<evidence type="ECO:0000256" key="6">
    <source>
        <dbReference type="ARBA" id="ARBA00047942"/>
    </source>
</evidence>
<dbReference type="InterPro" id="IPR002052">
    <property type="entry name" value="DNA_methylase_N6_adenine_CS"/>
</dbReference>
<evidence type="ECO:0000256" key="1">
    <source>
        <dbReference type="ARBA" id="ARBA00006594"/>
    </source>
</evidence>
<evidence type="ECO:0000256" key="2">
    <source>
        <dbReference type="ARBA" id="ARBA00011900"/>
    </source>
</evidence>
<gene>
    <name evidence="7" type="ORF">D2962_08235</name>
</gene>
<evidence type="ECO:0000256" key="5">
    <source>
        <dbReference type="ARBA" id="ARBA00022691"/>
    </source>
</evidence>
<dbReference type="GO" id="GO:0009307">
    <property type="term" value="P:DNA restriction-modification system"/>
    <property type="evidence" value="ECO:0007669"/>
    <property type="project" value="InterPro"/>
</dbReference>
<dbReference type="Proteomes" id="UP000280960">
    <property type="component" value="Chromosome"/>
</dbReference>
<keyword evidence="8" id="KW-1185">Reference proteome</keyword>
<dbReference type="EMBL" id="CP033169">
    <property type="protein sequence ID" value="AYO30611.1"/>
    <property type="molecule type" value="Genomic_DNA"/>
</dbReference>